<comment type="caution">
    <text evidence="3">The sequence shown here is derived from an EMBL/GenBank/DDBJ whole genome shotgun (WGS) entry which is preliminary data.</text>
</comment>
<dbReference type="PANTHER" id="PTHR43639:SF1">
    <property type="entry name" value="SHORT-CHAIN DEHYDROGENASE_REDUCTASE FAMILY PROTEIN"/>
    <property type="match status" value="1"/>
</dbReference>
<comment type="similarity">
    <text evidence="1">Belongs to the short-chain dehydrogenases/reductases (SDR) family.</text>
</comment>
<sequence>MITEVQEQGRRAADLPGSALVTGASRGLGAAIARRLAADGRPVAVNYLPDPDGADRVVAEIRAAGGTAAAFRADATDETQINTMIAAVRSELGPVGVLVPNATGPQPVRQALDLSWQDHLDQLLFFVKSPTLLMQAVVPDMRGLGGGRIIHIGSDLPERSAPGMSAYSAAKAAQLSLTRTWARELGPLGITVNLVAPGWIPVERHAGTDPAAVEAYRRDVPLSRMGTPPEVADVVAFLASPQSSFITGERIAVNGGHVLA</sequence>
<dbReference type="SUPFAM" id="SSF51735">
    <property type="entry name" value="NAD(P)-binding Rossmann-fold domains"/>
    <property type="match status" value="1"/>
</dbReference>
<dbReference type="PRINTS" id="PR00081">
    <property type="entry name" value="GDHRDH"/>
</dbReference>
<gene>
    <name evidence="3" type="primary">fabG_3</name>
    <name evidence="3" type="ORF">Aco03nite_011060</name>
</gene>
<dbReference type="Gene3D" id="3.40.50.720">
    <property type="entry name" value="NAD(P)-binding Rossmann-like Domain"/>
    <property type="match status" value="1"/>
</dbReference>
<keyword evidence="2" id="KW-0560">Oxidoreductase</keyword>
<evidence type="ECO:0000313" key="4">
    <source>
        <dbReference type="Proteomes" id="UP000612282"/>
    </source>
</evidence>
<reference evidence="3 4" key="1">
    <citation type="submission" date="2021-01" db="EMBL/GenBank/DDBJ databases">
        <title>Whole genome shotgun sequence of Actinoplanes couchii NBRC 106145.</title>
        <authorList>
            <person name="Komaki H."/>
            <person name="Tamura T."/>
        </authorList>
    </citation>
    <scope>NUCLEOTIDE SEQUENCE [LARGE SCALE GENOMIC DNA]</scope>
    <source>
        <strain evidence="3 4">NBRC 106145</strain>
    </source>
</reference>
<proteinExistence type="inferred from homology"/>
<dbReference type="PRINTS" id="PR00080">
    <property type="entry name" value="SDRFAMILY"/>
</dbReference>
<dbReference type="InterPro" id="IPR036291">
    <property type="entry name" value="NAD(P)-bd_dom_sf"/>
</dbReference>
<dbReference type="RefSeq" id="WP_239144934.1">
    <property type="nucleotide sequence ID" value="NZ_BAAAQE010000076.1"/>
</dbReference>
<keyword evidence="4" id="KW-1185">Reference proteome</keyword>
<accession>A0ABQ3X2F5</accession>
<protein>
    <submittedName>
        <fullName evidence="3">3-oxoacyl-ACP reductase</fullName>
    </submittedName>
</protein>
<dbReference type="InterPro" id="IPR002347">
    <property type="entry name" value="SDR_fam"/>
</dbReference>
<dbReference type="PANTHER" id="PTHR43639">
    <property type="entry name" value="OXIDOREDUCTASE, SHORT-CHAIN DEHYDROGENASE/REDUCTASE FAMILY (AFU_ORTHOLOGUE AFUA_5G02870)"/>
    <property type="match status" value="1"/>
</dbReference>
<organism evidence="3 4">
    <name type="scientific">Actinoplanes couchii</name>
    <dbReference type="NCBI Taxonomy" id="403638"/>
    <lineage>
        <taxon>Bacteria</taxon>
        <taxon>Bacillati</taxon>
        <taxon>Actinomycetota</taxon>
        <taxon>Actinomycetes</taxon>
        <taxon>Micromonosporales</taxon>
        <taxon>Micromonosporaceae</taxon>
        <taxon>Actinoplanes</taxon>
    </lineage>
</organism>
<dbReference type="Pfam" id="PF13561">
    <property type="entry name" value="adh_short_C2"/>
    <property type="match status" value="1"/>
</dbReference>
<evidence type="ECO:0000256" key="1">
    <source>
        <dbReference type="ARBA" id="ARBA00006484"/>
    </source>
</evidence>
<dbReference type="Proteomes" id="UP000612282">
    <property type="component" value="Unassembled WGS sequence"/>
</dbReference>
<name>A0ABQ3X2F5_9ACTN</name>
<evidence type="ECO:0000256" key="2">
    <source>
        <dbReference type="ARBA" id="ARBA00023002"/>
    </source>
</evidence>
<evidence type="ECO:0000313" key="3">
    <source>
        <dbReference type="EMBL" id="GID52702.1"/>
    </source>
</evidence>
<dbReference type="EMBL" id="BOMG01000023">
    <property type="protein sequence ID" value="GID52702.1"/>
    <property type="molecule type" value="Genomic_DNA"/>
</dbReference>